<keyword evidence="1" id="KW-1133">Transmembrane helix</keyword>
<sequence length="118" mass="13892">MNSDNFTKPTLIEPGVKYFLNQTLKQCREFKNKYNNVIFNISLGIGFFLLLGTILLFKYKGKLTPSEKNMKNIEKQQYILSKIKNYQDAKLRSQQSLITGLPQWDDEYDFTHKKIGKF</sequence>
<evidence type="ECO:0000256" key="1">
    <source>
        <dbReference type="SAM" id="Phobius"/>
    </source>
</evidence>
<dbReference type="EMBL" id="MN739494">
    <property type="protein sequence ID" value="QHT08356.1"/>
    <property type="molecule type" value="Genomic_DNA"/>
</dbReference>
<protein>
    <submittedName>
        <fullName evidence="2">Uncharacterized protein</fullName>
    </submittedName>
</protein>
<accession>A0A6C0CU32</accession>
<dbReference type="AlphaFoldDB" id="A0A6C0CU32"/>
<name>A0A6C0CU32_9ZZZZ</name>
<evidence type="ECO:0000313" key="2">
    <source>
        <dbReference type="EMBL" id="QHT08356.1"/>
    </source>
</evidence>
<keyword evidence="1" id="KW-0472">Membrane</keyword>
<keyword evidence="1" id="KW-0812">Transmembrane</keyword>
<proteinExistence type="predicted"/>
<organism evidence="2">
    <name type="scientific">viral metagenome</name>
    <dbReference type="NCBI Taxonomy" id="1070528"/>
    <lineage>
        <taxon>unclassified sequences</taxon>
        <taxon>metagenomes</taxon>
        <taxon>organismal metagenomes</taxon>
    </lineage>
</organism>
<reference evidence="2" key="1">
    <citation type="journal article" date="2020" name="Nature">
        <title>Giant virus diversity and host interactions through global metagenomics.</title>
        <authorList>
            <person name="Schulz F."/>
            <person name="Roux S."/>
            <person name="Paez-Espino D."/>
            <person name="Jungbluth S."/>
            <person name="Walsh D.A."/>
            <person name="Denef V.J."/>
            <person name="McMahon K.D."/>
            <person name="Konstantinidis K.T."/>
            <person name="Eloe-Fadrosh E.A."/>
            <person name="Kyrpides N.C."/>
            <person name="Woyke T."/>
        </authorList>
    </citation>
    <scope>NUCLEOTIDE SEQUENCE</scope>
    <source>
        <strain evidence="2">GVMAG-M-3300022752-66</strain>
    </source>
</reference>
<feature type="transmembrane region" description="Helical" evidence="1">
    <location>
        <begin position="37"/>
        <end position="57"/>
    </location>
</feature>